<evidence type="ECO:0000256" key="1">
    <source>
        <dbReference type="ARBA" id="ARBA00025758"/>
    </source>
</evidence>
<dbReference type="GO" id="GO:0005634">
    <property type="term" value="C:nucleus"/>
    <property type="evidence" value="ECO:0007669"/>
    <property type="project" value="TreeGrafter"/>
</dbReference>
<evidence type="ECO:0000256" key="2">
    <source>
        <dbReference type="SAM" id="MobiDB-lite"/>
    </source>
</evidence>
<feature type="region of interest" description="Disordered" evidence="2">
    <location>
        <begin position="1"/>
        <end position="25"/>
    </location>
</feature>
<name>A0A9P5N2L6_9AGAM</name>
<dbReference type="EMBL" id="WHVB01000003">
    <property type="protein sequence ID" value="KAF8484789.1"/>
    <property type="molecule type" value="Genomic_DNA"/>
</dbReference>
<dbReference type="InterPro" id="IPR035426">
    <property type="entry name" value="Gemin2/Brr1"/>
</dbReference>
<feature type="region of interest" description="Disordered" evidence="2">
    <location>
        <begin position="296"/>
        <end position="329"/>
    </location>
</feature>
<reference evidence="3" key="2">
    <citation type="journal article" date="2020" name="Nat. Commun.">
        <title>Large-scale genome sequencing of mycorrhizal fungi provides insights into the early evolution of symbiotic traits.</title>
        <authorList>
            <person name="Miyauchi S."/>
            <person name="Kiss E."/>
            <person name="Kuo A."/>
            <person name="Drula E."/>
            <person name="Kohler A."/>
            <person name="Sanchez-Garcia M."/>
            <person name="Morin E."/>
            <person name="Andreopoulos B."/>
            <person name="Barry K.W."/>
            <person name="Bonito G."/>
            <person name="Buee M."/>
            <person name="Carver A."/>
            <person name="Chen C."/>
            <person name="Cichocki N."/>
            <person name="Clum A."/>
            <person name="Culley D."/>
            <person name="Crous P.W."/>
            <person name="Fauchery L."/>
            <person name="Girlanda M."/>
            <person name="Hayes R.D."/>
            <person name="Keri Z."/>
            <person name="LaButti K."/>
            <person name="Lipzen A."/>
            <person name="Lombard V."/>
            <person name="Magnuson J."/>
            <person name="Maillard F."/>
            <person name="Murat C."/>
            <person name="Nolan M."/>
            <person name="Ohm R.A."/>
            <person name="Pangilinan J."/>
            <person name="Pereira M.F."/>
            <person name="Perotto S."/>
            <person name="Peter M."/>
            <person name="Pfister S."/>
            <person name="Riley R."/>
            <person name="Sitrit Y."/>
            <person name="Stielow J.B."/>
            <person name="Szollosi G."/>
            <person name="Zifcakova L."/>
            <person name="Stursova M."/>
            <person name="Spatafora J.W."/>
            <person name="Tedersoo L."/>
            <person name="Vaario L.M."/>
            <person name="Yamada A."/>
            <person name="Yan M."/>
            <person name="Wang P."/>
            <person name="Xu J."/>
            <person name="Bruns T."/>
            <person name="Baldrian P."/>
            <person name="Vilgalys R."/>
            <person name="Dunand C."/>
            <person name="Henrissat B."/>
            <person name="Grigoriev I.V."/>
            <person name="Hibbett D."/>
            <person name="Nagy L.G."/>
            <person name="Martin F.M."/>
        </authorList>
    </citation>
    <scope>NUCLEOTIDE SEQUENCE</scope>
    <source>
        <strain evidence="3">Prilba</strain>
    </source>
</reference>
<gene>
    <name evidence="3" type="ORF">DFH94DRAFT_814338</name>
</gene>
<dbReference type="PANTHER" id="PTHR12794">
    <property type="entry name" value="GEMIN2"/>
    <property type="match status" value="1"/>
</dbReference>
<evidence type="ECO:0000313" key="3">
    <source>
        <dbReference type="EMBL" id="KAF8484789.1"/>
    </source>
</evidence>
<dbReference type="PANTHER" id="PTHR12794:SF0">
    <property type="entry name" value="GEM-ASSOCIATED PROTEIN 2"/>
    <property type="match status" value="1"/>
</dbReference>
<feature type="region of interest" description="Disordered" evidence="2">
    <location>
        <begin position="63"/>
        <end position="100"/>
    </location>
</feature>
<sequence>PHSRKRKREHVNGGDDDDGDDTTYGLRQILPVANLPIDFDGEPTDGMQYLFTVRRDARRLPDIKHVDNPYPHCPPQPAQSAIQPSSEPTQSVEAPSPLPSKEWRSKFEHHFRNFRGNISQPTTHPQQAGPFQKMVPDKKSRDAWWAFLEGAPESVWNSSRPMKHGNERGEQLHGGSFTPSSGVILLPYDPPATHQLTQKPRELSPTQLFRIDHRFSFQLIMYFTHWFNMYLQSLDAESNNDDDTTATHIPTDVHMRWIFALLTRTDLLCSADEISSLRSLARACLALILVVRRRKVGSPSPSPNSDQADGTTETDTGVETHVTPLDSGRDPKTLSECSMWFIFCAVTSIWGQRDLWDDADEALRRGSL</sequence>
<dbReference type="GO" id="GO:0000387">
    <property type="term" value="P:spliceosomal snRNP assembly"/>
    <property type="evidence" value="ECO:0007669"/>
    <property type="project" value="InterPro"/>
</dbReference>
<protein>
    <submittedName>
        <fullName evidence="3">Uncharacterized protein</fullName>
    </submittedName>
</protein>
<feature type="compositionally biased region" description="Low complexity" evidence="2">
    <location>
        <begin position="78"/>
        <end position="88"/>
    </location>
</feature>
<proteinExistence type="inferred from homology"/>
<keyword evidence="4" id="KW-1185">Reference proteome</keyword>
<dbReference type="OrthoDB" id="428895at2759"/>
<comment type="similarity">
    <text evidence="1">Belongs to the gemin-2 family.</text>
</comment>
<reference evidence="3" key="1">
    <citation type="submission" date="2019-10" db="EMBL/GenBank/DDBJ databases">
        <authorList>
            <consortium name="DOE Joint Genome Institute"/>
            <person name="Kuo A."/>
            <person name="Miyauchi S."/>
            <person name="Kiss E."/>
            <person name="Drula E."/>
            <person name="Kohler A."/>
            <person name="Sanchez-Garcia M."/>
            <person name="Andreopoulos B."/>
            <person name="Barry K.W."/>
            <person name="Bonito G."/>
            <person name="Buee M."/>
            <person name="Carver A."/>
            <person name="Chen C."/>
            <person name="Cichocki N."/>
            <person name="Clum A."/>
            <person name="Culley D."/>
            <person name="Crous P.W."/>
            <person name="Fauchery L."/>
            <person name="Girlanda M."/>
            <person name="Hayes R."/>
            <person name="Keri Z."/>
            <person name="LaButti K."/>
            <person name="Lipzen A."/>
            <person name="Lombard V."/>
            <person name="Magnuson J."/>
            <person name="Maillard F."/>
            <person name="Morin E."/>
            <person name="Murat C."/>
            <person name="Nolan M."/>
            <person name="Ohm R."/>
            <person name="Pangilinan J."/>
            <person name="Pereira M."/>
            <person name="Perotto S."/>
            <person name="Peter M."/>
            <person name="Riley R."/>
            <person name="Sitrit Y."/>
            <person name="Stielow B."/>
            <person name="Szollosi G."/>
            <person name="Zifcakova L."/>
            <person name="Stursova M."/>
            <person name="Spatafora J.W."/>
            <person name="Tedersoo L."/>
            <person name="Vaario L.-M."/>
            <person name="Yamada A."/>
            <person name="Yan M."/>
            <person name="Wang P."/>
            <person name="Xu J."/>
            <person name="Bruns T."/>
            <person name="Baldrian P."/>
            <person name="Vilgalys R."/>
            <person name="Henrissat B."/>
            <person name="Grigoriev I.V."/>
            <person name="Hibbett D."/>
            <person name="Nagy L.G."/>
            <person name="Martin F.M."/>
        </authorList>
    </citation>
    <scope>NUCLEOTIDE SEQUENCE</scope>
    <source>
        <strain evidence="3">Prilba</strain>
    </source>
</reference>
<dbReference type="Proteomes" id="UP000759537">
    <property type="component" value="Unassembled WGS sequence"/>
</dbReference>
<dbReference type="Gene3D" id="1.20.58.1070">
    <property type="match status" value="1"/>
</dbReference>
<accession>A0A9P5N2L6</accession>
<feature type="compositionally biased region" description="Low complexity" evidence="2">
    <location>
        <begin position="309"/>
        <end position="323"/>
    </location>
</feature>
<dbReference type="GO" id="GO:0032797">
    <property type="term" value="C:SMN complex"/>
    <property type="evidence" value="ECO:0007669"/>
    <property type="project" value="TreeGrafter"/>
</dbReference>
<organism evidence="3 4">
    <name type="scientific">Russula ochroleuca</name>
    <dbReference type="NCBI Taxonomy" id="152965"/>
    <lineage>
        <taxon>Eukaryota</taxon>
        <taxon>Fungi</taxon>
        <taxon>Dikarya</taxon>
        <taxon>Basidiomycota</taxon>
        <taxon>Agaricomycotina</taxon>
        <taxon>Agaricomycetes</taxon>
        <taxon>Russulales</taxon>
        <taxon>Russulaceae</taxon>
        <taxon>Russula</taxon>
    </lineage>
</organism>
<evidence type="ECO:0000313" key="4">
    <source>
        <dbReference type="Proteomes" id="UP000759537"/>
    </source>
</evidence>
<comment type="caution">
    <text evidence="3">The sequence shown here is derived from an EMBL/GenBank/DDBJ whole genome shotgun (WGS) entry which is preliminary data.</text>
</comment>
<feature type="non-terminal residue" evidence="3">
    <location>
        <position position="368"/>
    </location>
</feature>
<dbReference type="AlphaFoldDB" id="A0A9P5N2L6"/>
<dbReference type="Pfam" id="PF04938">
    <property type="entry name" value="SIP1"/>
    <property type="match status" value="1"/>
</dbReference>